<name>A0A8K0GJ88_IGNLU</name>
<keyword evidence="3 5" id="KW-1133">Transmembrane helix</keyword>
<evidence type="ECO:0000313" key="6">
    <source>
        <dbReference type="EMBL" id="KAF2901381.1"/>
    </source>
</evidence>
<sequence length="155" mass="17350">MYGTLNEYGENTVVTESWDFTQERLMCCGVRDVQDWSSRKINGTEVTIGSKTFGIPKSCCSYPNCDTAYEHGCLDRITFIISECSVMLGTGAICVALVQILGIIFAHMLAKAIRRVKTTREVKRQLKRQEIYEHLICGPGEKRTPVLYAPTSSEA</sequence>
<feature type="transmembrane region" description="Helical" evidence="5">
    <location>
        <begin position="86"/>
        <end position="110"/>
    </location>
</feature>
<organism evidence="6 7">
    <name type="scientific">Ignelater luminosus</name>
    <name type="common">Cucubano</name>
    <name type="synonym">Pyrophorus luminosus</name>
    <dbReference type="NCBI Taxonomy" id="2038154"/>
    <lineage>
        <taxon>Eukaryota</taxon>
        <taxon>Metazoa</taxon>
        <taxon>Ecdysozoa</taxon>
        <taxon>Arthropoda</taxon>
        <taxon>Hexapoda</taxon>
        <taxon>Insecta</taxon>
        <taxon>Pterygota</taxon>
        <taxon>Neoptera</taxon>
        <taxon>Endopterygota</taxon>
        <taxon>Coleoptera</taxon>
        <taxon>Polyphaga</taxon>
        <taxon>Elateriformia</taxon>
        <taxon>Elateroidea</taxon>
        <taxon>Elateridae</taxon>
        <taxon>Agrypninae</taxon>
        <taxon>Pyrophorini</taxon>
        <taxon>Ignelater</taxon>
    </lineage>
</organism>
<proteinExistence type="predicted"/>
<dbReference type="Proteomes" id="UP000801492">
    <property type="component" value="Unassembled WGS sequence"/>
</dbReference>
<evidence type="ECO:0008006" key="8">
    <source>
        <dbReference type="Google" id="ProtNLM"/>
    </source>
</evidence>
<evidence type="ECO:0000256" key="3">
    <source>
        <dbReference type="ARBA" id="ARBA00022989"/>
    </source>
</evidence>
<dbReference type="InterPro" id="IPR018499">
    <property type="entry name" value="Tetraspanin/Peripherin"/>
</dbReference>
<dbReference type="AlphaFoldDB" id="A0A8K0GJ88"/>
<keyword evidence="7" id="KW-1185">Reference proteome</keyword>
<dbReference type="GO" id="GO:0016020">
    <property type="term" value="C:membrane"/>
    <property type="evidence" value="ECO:0007669"/>
    <property type="project" value="UniProtKB-SubCell"/>
</dbReference>
<protein>
    <recommendedName>
        <fullName evidence="8">Tetraspanin</fullName>
    </recommendedName>
</protein>
<comment type="caution">
    <text evidence="6">The sequence shown here is derived from an EMBL/GenBank/DDBJ whole genome shotgun (WGS) entry which is preliminary data.</text>
</comment>
<evidence type="ECO:0000256" key="1">
    <source>
        <dbReference type="ARBA" id="ARBA00004141"/>
    </source>
</evidence>
<dbReference type="CDD" id="cd03127">
    <property type="entry name" value="tetraspanin_LEL"/>
    <property type="match status" value="1"/>
</dbReference>
<dbReference type="SUPFAM" id="SSF48652">
    <property type="entry name" value="Tetraspanin"/>
    <property type="match status" value="1"/>
</dbReference>
<evidence type="ECO:0000256" key="5">
    <source>
        <dbReference type="SAM" id="Phobius"/>
    </source>
</evidence>
<dbReference type="EMBL" id="VTPC01001674">
    <property type="protein sequence ID" value="KAF2901381.1"/>
    <property type="molecule type" value="Genomic_DNA"/>
</dbReference>
<dbReference type="Pfam" id="PF00335">
    <property type="entry name" value="Tetraspanin"/>
    <property type="match status" value="1"/>
</dbReference>
<keyword evidence="4 5" id="KW-0472">Membrane</keyword>
<comment type="subcellular location">
    <subcellularLocation>
        <location evidence="1">Membrane</location>
        <topology evidence="1">Multi-pass membrane protein</topology>
    </subcellularLocation>
</comment>
<evidence type="ECO:0000256" key="2">
    <source>
        <dbReference type="ARBA" id="ARBA00022692"/>
    </source>
</evidence>
<evidence type="ECO:0000313" key="7">
    <source>
        <dbReference type="Proteomes" id="UP000801492"/>
    </source>
</evidence>
<evidence type="ECO:0000256" key="4">
    <source>
        <dbReference type="ARBA" id="ARBA00023136"/>
    </source>
</evidence>
<gene>
    <name evidence="6" type="ORF">ILUMI_04805</name>
</gene>
<dbReference type="Gene3D" id="1.10.1450.10">
    <property type="entry name" value="Tetraspanin"/>
    <property type="match status" value="1"/>
</dbReference>
<keyword evidence="2 5" id="KW-0812">Transmembrane</keyword>
<reference evidence="6" key="1">
    <citation type="submission" date="2019-08" db="EMBL/GenBank/DDBJ databases">
        <title>The genome of the North American firefly Photinus pyralis.</title>
        <authorList>
            <consortium name="Photinus pyralis genome working group"/>
            <person name="Fallon T.R."/>
            <person name="Sander Lower S.E."/>
            <person name="Weng J.-K."/>
        </authorList>
    </citation>
    <scope>NUCLEOTIDE SEQUENCE</scope>
    <source>
        <strain evidence="6">TRF0915ILg1</strain>
        <tissue evidence="6">Whole body</tissue>
    </source>
</reference>
<dbReference type="OrthoDB" id="10051815at2759"/>
<dbReference type="InterPro" id="IPR008952">
    <property type="entry name" value="Tetraspanin_EC2_sf"/>
</dbReference>
<accession>A0A8K0GJ88</accession>